<gene>
    <name evidence="5" type="ORF">ALC62_12816</name>
</gene>
<protein>
    <submittedName>
        <fullName evidence="5">Uncharacterized protein</fullName>
    </submittedName>
</protein>
<sequence>RIIGSSVNSPLYYLSTFLHNIVEGSLEEAPSFVVVVDIVMQDFEKKVLYGVVDKILRVCHQTFQRNNLIEAINIFLRNGYSLQFIFSIIHNRLSKARRCSENAFGVMAARFQIFRSAMRYDPDNGCKIILSICCLHNMLRSQSIRRAMYTPPSFLDGEDEMSGEFRRGDWRSENARGIINLVHQGGNRHPNQAIALKDRWCDYFNTVGAVPWQERMIR</sequence>
<dbReference type="Pfam" id="PF13359">
    <property type="entry name" value="DDE_Tnp_4"/>
    <property type="match status" value="1"/>
</dbReference>
<keyword evidence="6" id="KW-1185">Reference proteome</keyword>
<organism evidence="5 6">
    <name type="scientific">Cyphomyrmex costatus</name>
    <dbReference type="NCBI Taxonomy" id="456900"/>
    <lineage>
        <taxon>Eukaryota</taxon>
        <taxon>Metazoa</taxon>
        <taxon>Ecdysozoa</taxon>
        <taxon>Arthropoda</taxon>
        <taxon>Hexapoda</taxon>
        <taxon>Insecta</taxon>
        <taxon>Pterygota</taxon>
        <taxon>Neoptera</taxon>
        <taxon>Endopterygota</taxon>
        <taxon>Hymenoptera</taxon>
        <taxon>Apocrita</taxon>
        <taxon>Aculeata</taxon>
        <taxon>Formicoidea</taxon>
        <taxon>Formicidae</taxon>
        <taxon>Myrmicinae</taxon>
        <taxon>Cyphomyrmex</taxon>
    </lineage>
</organism>
<evidence type="ECO:0000256" key="2">
    <source>
        <dbReference type="ARBA" id="ARBA00022723"/>
    </source>
</evidence>
<dbReference type="GO" id="GO:0046872">
    <property type="term" value="F:metal ion binding"/>
    <property type="evidence" value="ECO:0007669"/>
    <property type="project" value="UniProtKB-KW"/>
</dbReference>
<comment type="cofactor">
    <cofactor evidence="1">
        <name>a divalent metal cation</name>
        <dbReference type="ChEBI" id="CHEBI:60240"/>
    </cofactor>
</comment>
<dbReference type="Pfam" id="PF26215">
    <property type="entry name" value="HTH_animal"/>
    <property type="match status" value="1"/>
</dbReference>
<dbReference type="Proteomes" id="UP000078542">
    <property type="component" value="Unassembled WGS sequence"/>
</dbReference>
<keyword evidence="2" id="KW-0479">Metal-binding</keyword>
<feature type="non-terminal residue" evidence="5">
    <location>
        <position position="1"/>
    </location>
</feature>
<dbReference type="InterPro" id="IPR027806">
    <property type="entry name" value="HARBI1_dom"/>
</dbReference>
<evidence type="ECO:0000259" key="4">
    <source>
        <dbReference type="Pfam" id="PF26215"/>
    </source>
</evidence>
<evidence type="ECO:0000313" key="6">
    <source>
        <dbReference type="Proteomes" id="UP000078542"/>
    </source>
</evidence>
<reference evidence="5 6" key="1">
    <citation type="submission" date="2016-03" db="EMBL/GenBank/DDBJ databases">
        <title>Cyphomyrmex costatus WGS genome.</title>
        <authorList>
            <person name="Nygaard S."/>
            <person name="Hu H."/>
            <person name="Boomsma J."/>
            <person name="Zhang G."/>
        </authorList>
    </citation>
    <scope>NUCLEOTIDE SEQUENCE [LARGE SCALE GENOMIC DNA]</scope>
    <source>
        <strain evidence="5">MS0001</strain>
        <tissue evidence="5">Whole body</tissue>
    </source>
</reference>
<dbReference type="InterPro" id="IPR058912">
    <property type="entry name" value="HTH_animal"/>
</dbReference>
<evidence type="ECO:0000313" key="5">
    <source>
        <dbReference type="EMBL" id="KYM96523.1"/>
    </source>
</evidence>
<dbReference type="EMBL" id="KQ978197">
    <property type="protein sequence ID" value="KYM96523.1"/>
    <property type="molecule type" value="Genomic_DNA"/>
</dbReference>
<dbReference type="AlphaFoldDB" id="A0A151IAJ5"/>
<feature type="domain" description="Helix-turn-helix" evidence="4">
    <location>
        <begin position="46"/>
        <end position="90"/>
    </location>
</feature>
<accession>A0A151IAJ5</accession>
<evidence type="ECO:0000256" key="1">
    <source>
        <dbReference type="ARBA" id="ARBA00001968"/>
    </source>
</evidence>
<name>A0A151IAJ5_9HYME</name>
<feature type="domain" description="DDE Tnp4" evidence="3">
    <location>
        <begin position="91"/>
        <end position="137"/>
    </location>
</feature>
<evidence type="ECO:0000259" key="3">
    <source>
        <dbReference type="Pfam" id="PF13359"/>
    </source>
</evidence>
<proteinExistence type="predicted"/>
<dbReference type="STRING" id="456900.A0A151IAJ5"/>